<evidence type="ECO:0000256" key="4">
    <source>
        <dbReference type="ARBA" id="ARBA00023136"/>
    </source>
</evidence>
<comment type="caution">
    <text evidence="7">The sequence shown here is derived from an EMBL/GenBank/DDBJ whole genome shotgun (WGS) entry which is preliminary data.</text>
</comment>
<keyword evidence="4 5" id="KW-0472">Membrane</keyword>
<dbReference type="EMBL" id="BMNI01000004">
    <property type="protein sequence ID" value="GGO89735.1"/>
    <property type="molecule type" value="Genomic_DNA"/>
</dbReference>
<keyword evidence="3 5" id="KW-1133">Transmembrane helix</keyword>
<evidence type="ECO:0000313" key="7">
    <source>
        <dbReference type="EMBL" id="GGO89735.1"/>
    </source>
</evidence>
<keyword evidence="2 5" id="KW-0812">Transmembrane</keyword>
<gene>
    <name evidence="7" type="ORF">GCM10011584_19900</name>
</gene>
<feature type="domain" description="DUF202" evidence="6">
    <location>
        <begin position="7"/>
        <end position="70"/>
    </location>
</feature>
<feature type="transmembrane region" description="Helical" evidence="5">
    <location>
        <begin position="83"/>
        <end position="103"/>
    </location>
</feature>
<comment type="subcellular location">
    <subcellularLocation>
        <location evidence="1">Endomembrane system</location>
        <topology evidence="1">Multi-pass membrane protein</topology>
    </subcellularLocation>
</comment>
<feature type="transmembrane region" description="Helical" evidence="5">
    <location>
        <begin position="16"/>
        <end position="34"/>
    </location>
</feature>
<protein>
    <recommendedName>
        <fullName evidence="6">DUF202 domain-containing protein</fullName>
    </recommendedName>
</protein>
<keyword evidence="8" id="KW-1185">Reference proteome</keyword>
<dbReference type="Pfam" id="PF02656">
    <property type="entry name" value="DUF202"/>
    <property type="match status" value="1"/>
</dbReference>
<organism evidence="7 8">
    <name type="scientific">Nocardioides phosphati</name>
    <dbReference type="NCBI Taxonomy" id="1867775"/>
    <lineage>
        <taxon>Bacteria</taxon>
        <taxon>Bacillati</taxon>
        <taxon>Actinomycetota</taxon>
        <taxon>Actinomycetes</taxon>
        <taxon>Propionibacteriales</taxon>
        <taxon>Nocardioidaceae</taxon>
        <taxon>Nocardioides</taxon>
    </lineage>
</organism>
<evidence type="ECO:0000313" key="8">
    <source>
        <dbReference type="Proteomes" id="UP000655410"/>
    </source>
</evidence>
<dbReference type="InterPro" id="IPR003807">
    <property type="entry name" value="DUF202"/>
</dbReference>
<sequence length="104" mass="10633">MAEPDVRFSLANERTFLAWERTALGMLGGGAAVLHLLDRAVMVWVLGGLLLAGGAGSAVLGWWRYRAADRAIAAGEPVPPLVLAPVLAGAVVLAVAAALASAFV</sequence>
<evidence type="ECO:0000256" key="5">
    <source>
        <dbReference type="SAM" id="Phobius"/>
    </source>
</evidence>
<reference evidence="8" key="1">
    <citation type="journal article" date="2019" name="Int. J. Syst. Evol. Microbiol.">
        <title>The Global Catalogue of Microorganisms (GCM) 10K type strain sequencing project: providing services to taxonomists for standard genome sequencing and annotation.</title>
        <authorList>
            <consortium name="The Broad Institute Genomics Platform"/>
            <consortium name="The Broad Institute Genome Sequencing Center for Infectious Disease"/>
            <person name="Wu L."/>
            <person name="Ma J."/>
        </authorList>
    </citation>
    <scope>NUCLEOTIDE SEQUENCE [LARGE SCALE GENOMIC DNA]</scope>
    <source>
        <strain evidence="8">CGMCC 4.7371</strain>
    </source>
</reference>
<accession>A0ABQ2NAB9</accession>
<dbReference type="RefSeq" id="WP_188783862.1">
    <property type="nucleotide sequence ID" value="NZ_BMNI01000004.1"/>
</dbReference>
<evidence type="ECO:0000256" key="1">
    <source>
        <dbReference type="ARBA" id="ARBA00004127"/>
    </source>
</evidence>
<name>A0ABQ2NAB9_9ACTN</name>
<dbReference type="Proteomes" id="UP000655410">
    <property type="component" value="Unassembled WGS sequence"/>
</dbReference>
<evidence type="ECO:0000256" key="3">
    <source>
        <dbReference type="ARBA" id="ARBA00022989"/>
    </source>
</evidence>
<feature type="transmembrane region" description="Helical" evidence="5">
    <location>
        <begin position="41"/>
        <end position="63"/>
    </location>
</feature>
<evidence type="ECO:0000259" key="6">
    <source>
        <dbReference type="Pfam" id="PF02656"/>
    </source>
</evidence>
<proteinExistence type="predicted"/>
<evidence type="ECO:0000256" key="2">
    <source>
        <dbReference type="ARBA" id="ARBA00022692"/>
    </source>
</evidence>